<dbReference type="PRINTS" id="PR00053">
    <property type="entry name" value="FORKHEAD"/>
</dbReference>
<dbReference type="SMART" id="SM00339">
    <property type="entry name" value="FH"/>
    <property type="match status" value="1"/>
</dbReference>
<evidence type="ECO:0000313" key="7">
    <source>
        <dbReference type="EMBL" id="ASY97867.1"/>
    </source>
</evidence>
<dbReference type="PANTHER" id="PTHR11829:SF343">
    <property type="entry name" value="FORK-HEAD DOMAIN-CONTAINING PROTEIN"/>
    <property type="match status" value="1"/>
</dbReference>
<dbReference type="Pfam" id="PF00250">
    <property type="entry name" value="Forkhead"/>
    <property type="match status" value="1"/>
</dbReference>
<dbReference type="PANTHER" id="PTHR11829">
    <property type="entry name" value="FORKHEAD BOX PROTEIN"/>
    <property type="match status" value="1"/>
</dbReference>
<dbReference type="CDD" id="cd20035">
    <property type="entry name" value="FH_FOXQ2-like"/>
    <property type="match status" value="1"/>
</dbReference>
<organism evidence="6">
    <name type="scientific">Nematostella vectensis</name>
    <name type="common">Starlet sea anemone</name>
    <dbReference type="NCBI Taxonomy" id="45351"/>
    <lineage>
        <taxon>Eukaryota</taxon>
        <taxon>Metazoa</taxon>
        <taxon>Cnidaria</taxon>
        <taxon>Anthozoa</taxon>
        <taxon>Hexacorallia</taxon>
        <taxon>Actiniaria</taxon>
        <taxon>Edwardsiidae</taxon>
        <taxon>Nematostella</taxon>
    </lineage>
</organism>
<dbReference type="GO" id="GO:0003700">
    <property type="term" value="F:DNA-binding transcription factor activity"/>
    <property type="evidence" value="ECO:0007669"/>
    <property type="project" value="InterPro"/>
</dbReference>
<keyword evidence="2 3" id="KW-0539">Nucleus</keyword>
<evidence type="ECO:0000313" key="6">
    <source>
        <dbReference type="EMBL" id="AOP31971.1"/>
    </source>
</evidence>
<dbReference type="GO" id="GO:0043565">
    <property type="term" value="F:sequence-specific DNA binding"/>
    <property type="evidence" value="ECO:0007669"/>
    <property type="project" value="InterPro"/>
</dbReference>
<dbReference type="InterPro" id="IPR001766">
    <property type="entry name" value="Fork_head_dom"/>
</dbReference>
<dbReference type="InterPro" id="IPR036388">
    <property type="entry name" value="WH-like_DNA-bd_sf"/>
</dbReference>
<dbReference type="GO" id="GO:0005634">
    <property type="term" value="C:nucleus"/>
    <property type="evidence" value="ECO:0007669"/>
    <property type="project" value="UniProtKB-SubCell"/>
</dbReference>
<accession>A0A1C9KCV5</accession>
<dbReference type="AlphaFoldDB" id="A0A1C9KCV5"/>
<dbReference type="InterPro" id="IPR050211">
    <property type="entry name" value="FOX_domain-containing"/>
</dbReference>
<dbReference type="PROSITE" id="PS50039">
    <property type="entry name" value="FORK_HEAD_3"/>
    <property type="match status" value="1"/>
</dbReference>
<feature type="domain" description="Fork-head" evidence="5">
    <location>
        <begin position="86"/>
        <end position="179"/>
    </location>
</feature>
<sequence>MYSVESLLQTEISPGAQSAMRFPFISNSDQNLNFLKGSMEKKRKIAVIKRDETEIEDEIAKQKAKRQKREEHGDDDDDDETKDNKNNSETFVAVIAQAILSVPTRRMTLSCIYSFIAKTYPHFDKEKGPGWRNSVRHNLSSSDCFVKASRAENGKGHYWMIHPKDLPEFSKGNFRRPRKPRRPRCIHGLGCLSDRTVLASALNSGFYNPCKFLEVEFSFPRLPAGSTELYTRYGLGPRYEETSGLTSFPTFSPTSPGYAGLSWSTEGSAFRNYAPLSQPVYYPYVYIPRTGEQSMNSPPSK</sequence>
<reference evidence="7" key="2">
    <citation type="journal article" date="2017" name="Dev. Biol.">
        <title>Unipotent progenitors contribute to the generation of sensory cell types in the nervous system of the cnidarian Nematostella vectensis.</title>
        <authorList>
            <person name="Busengdal H."/>
            <person name="Rentzsch F."/>
        </authorList>
    </citation>
    <scope>NUCLEOTIDE SEQUENCE</scope>
</reference>
<evidence type="ECO:0000256" key="3">
    <source>
        <dbReference type="PROSITE-ProRule" id="PRU00089"/>
    </source>
</evidence>
<evidence type="ECO:0000259" key="5">
    <source>
        <dbReference type="PROSITE" id="PS50039"/>
    </source>
</evidence>
<feature type="region of interest" description="Disordered" evidence="4">
    <location>
        <begin position="58"/>
        <end position="85"/>
    </location>
</feature>
<proteinExistence type="evidence at transcript level"/>
<dbReference type="InterPro" id="IPR030456">
    <property type="entry name" value="TF_fork_head_CS_2"/>
</dbReference>
<name>A0A1C9KCV5_NEMVE</name>
<dbReference type="EMBL" id="KY292414">
    <property type="protein sequence ID" value="ASY97867.1"/>
    <property type="molecule type" value="mRNA"/>
</dbReference>
<evidence type="ECO:0000256" key="2">
    <source>
        <dbReference type="ARBA" id="ARBA00023242"/>
    </source>
</evidence>
<keyword evidence="1 3" id="KW-0238">DNA-binding</keyword>
<feature type="DNA-binding region" description="Fork-head" evidence="3">
    <location>
        <begin position="86"/>
        <end position="179"/>
    </location>
</feature>
<comment type="subcellular location">
    <subcellularLocation>
        <location evidence="3">Nucleus</location>
    </subcellularLocation>
</comment>
<dbReference type="SUPFAM" id="SSF46785">
    <property type="entry name" value="Winged helix' DNA-binding domain"/>
    <property type="match status" value="1"/>
</dbReference>
<dbReference type="Gene3D" id="1.10.10.10">
    <property type="entry name" value="Winged helix-like DNA-binding domain superfamily/Winged helix DNA-binding domain"/>
    <property type="match status" value="1"/>
</dbReference>
<dbReference type="InterPro" id="IPR036390">
    <property type="entry name" value="WH_DNA-bd_sf"/>
</dbReference>
<dbReference type="InterPro" id="IPR047519">
    <property type="entry name" value="FH_FOXQ2-like"/>
</dbReference>
<evidence type="ECO:0000256" key="1">
    <source>
        <dbReference type="ARBA" id="ARBA00023125"/>
    </source>
</evidence>
<protein>
    <submittedName>
        <fullName evidence="6">Forkhead domain protein Q2-like 3</fullName>
    </submittedName>
    <submittedName>
        <fullName evidence="7">FoxQ2d</fullName>
    </submittedName>
</protein>
<evidence type="ECO:0000256" key="4">
    <source>
        <dbReference type="SAM" id="MobiDB-lite"/>
    </source>
</evidence>
<reference evidence="6" key="1">
    <citation type="submission" date="2016-02" db="EMBL/GenBank/DDBJ databases">
        <title>Erk-MAPK signaling is required for endodermal and ectodermal patterning prior to the onset of gastrulation in the sea anemone Nematostella vectensis.</title>
        <authorList>
            <person name="Johnston H."/>
            <person name="Amiel A.R."/>
            <person name="Chock T."/>
            <person name="Dahlin P."/>
            <person name="Steinworth B."/>
            <person name="Iglesias M."/>
            <person name="Layden M."/>
            <person name="Rottinger E."/>
            <person name="Martindale M.Q."/>
        </authorList>
    </citation>
    <scope>NUCLEOTIDE SEQUENCE</scope>
</reference>
<dbReference type="EMBL" id="KU746916">
    <property type="protein sequence ID" value="AOP31971.1"/>
    <property type="molecule type" value="mRNA"/>
</dbReference>
<dbReference type="PROSITE" id="PS00658">
    <property type="entry name" value="FORK_HEAD_2"/>
    <property type="match status" value="1"/>
</dbReference>